<reference evidence="4" key="1">
    <citation type="submission" date="2020-08" db="EMBL/GenBank/DDBJ databases">
        <authorList>
            <person name="Hu Y."/>
            <person name="Nguyen S.V."/>
            <person name="Li F."/>
            <person name="Fanning S."/>
        </authorList>
    </citation>
    <scope>NUCLEOTIDE SEQUENCE</scope>
    <source>
        <strain evidence="4">SYSU D8009</strain>
    </source>
</reference>
<sequence length="279" mass="29821">MMRRVPAALRLLPLLLALAAPGTAFAQAESREGIYLQNQILQLRQELDQLRRGGGSVAPPAPAPRAAGPQGEMVGALLDRVARLEEEVRLQRGRLEESEFRNRQLGQQVEKLQGDLDFRLQQLEGQGSPGATPPRSAPAAAPPPVAAPRPAARPPERAIADGQAALGRRDYAAAEAAAREVLAARGSPRTVDAQLLLGDALSGKRDFANAALAYNEAFTRSRTGPRAPEALLGLAGAFQSLGNRREACDTLDDLRSNFPNLRGAQADRVAEARRRAGCR</sequence>
<protein>
    <submittedName>
        <fullName evidence="4">Tetratricopeptide repeat protein</fullName>
    </submittedName>
</protein>
<dbReference type="SUPFAM" id="SSF48452">
    <property type="entry name" value="TPR-like"/>
    <property type="match status" value="1"/>
</dbReference>
<evidence type="ECO:0000256" key="2">
    <source>
        <dbReference type="SAM" id="MobiDB-lite"/>
    </source>
</evidence>
<name>A0A9X0QX20_9PROT</name>
<gene>
    <name evidence="4" type="ORF">H7965_07555</name>
</gene>
<dbReference type="Proteomes" id="UP000600101">
    <property type="component" value="Unassembled WGS sequence"/>
</dbReference>
<evidence type="ECO:0000256" key="1">
    <source>
        <dbReference type="SAM" id="Coils"/>
    </source>
</evidence>
<keyword evidence="1" id="KW-0175">Coiled coil</keyword>
<accession>A0A9X0QX20</accession>
<feature type="signal peptide" evidence="3">
    <location>
        <begin position="1"/>
        <end position="26"/>
    </location>
</feature>
<dbReference type="EMBL" id="JACOMF010000006">
    <property type="protein sequence ID" value="MBC4015180.1"/>
    <property type="molecule type" value="Genomic_DNA"/>
</dbReference>
<feature type="chain" id="PRO_5040949122" evidence="3">
    <location>
        <begin position="27"/>
        <end position="279"/>
    </location>
</feature>
<keyword evidence="3" id="KW-0732">Signal</keyword>
<comment type="caution">
    <text evidence="4">The sequence shown here is derived from an EMBL/GenBank/DDBJ whole genome shotgun (WGS) entry which is preliminary data.</text>
</comment>
<proteinExistence type="predicted"/>
<feature type="region of interest" description="Disordered" evidence="2">
    <location>
        <begin position="123"/>
        <end position="156"/>
    </location>
</feature>
<keyword evidence="5" id="KW-1185">Reference proteome</keyword>
<evidence type="ECO:0000256" key="3">
    <source>
        <dbReference type="SAM" id="SignalP"/>
    </source>
</evidence>
<organism evidence="4 5">
    <name type="scientific">Siccirubricoccus deserti</name>
    <dbReference type="NCBI Taxonomy" id="2013562"/>
    <lineage>
        <taxon>Bacteria</taxon>
        <taxon>Pseudomonadati</taxon>
        <taxon>Pseudomonadota</taxon>
        <taxon>Alphaproteobacteria</taxon>
        <taxon>Acetobacterales</taxon>
        <taxon>Roseomonadaceae</taxon>
        <taxon>Siccirubricoccus</taxon>
    </lineage>
</organism>
<dbReference type="InterPro" id="IPR011990">
    <property type="entry name" value="TPR-like_helical_dom_sf"/>
</dbReference>
<dbReference type="AlphaFoldDB" id="A0A9X0QX20"/>
<feature type="coiled-coil region" evidence="1">
    <location>
        <begin position="81"/>
        <end position="115"/>
    </location>
</feature>
<feature type="compositionally biased region" description="Pro residues" evidence="2">
    <location>
        <begin position="131"/>
        <end position="153"/>
    </location>
</feature>
<evidence type="ECO:0000313" key="4">
    <source>
        <dbReference type="EMBL" id="MBC4015180.1"/>
    </source>
</evidence>
<evidence type="ECO:0000313" key="5">
    <source>
        <dbReference type="Proteomes" id="UP000600101"/>
    </source>
</evidence>
<dbReference type="Gene3D" id="1.25.40.10">
    <property type="entry name" value="Tetratricopeptide repeat domain"/>
    <property type="match status" value="1"/>
</dbReference>